<evidence type="ECO:0000313" key="5">
    <source>
        <dbReference type="Proteomes" id="UP000030016"/>
    </source>
</evidence>
<reference evidence="4 5" key="1">
    <citation type="submission" date="2014-01" db="EMBL/GenBank/DDBJ databases">
        <title>Plasmidome dynamics in the species complex Clostridium novyi sensu lato converts strains of independent lineages into distinctly different pathogens.</title>
        <authorList>
            <person name="Skarin H."/>
            <person name="Segerman B."/>
        </authorList>
    </citation>
    <scope>NUCLEOTIDE SEQUENCE [LARGE SCALE GENOMIC DNA]</scope>
    <source>
        <strain evidence="4 5">4570</strain>
    </source>
</reference>
<dbReference type="AlphaFoldDB" id="A0AA88ZN65"/>
<protein>
    <submittedName>
        <fullName evidence="4">Capsule biosynthesis protein CapA</fullName>
    </submittedName>
</protein>
<name>A0AA88ZN65_CLONO</name>
<evidence type="ECO:0000256" key="2">
    <source>
        <dbReference type="SAM" id="MobiDB-lite"/>
    </source>
</evidence>
<dbReference type="PANTHER" id="PTHR33393:SF11">
    <property type="entry name" value="POLYGLUTAMINE SYNTHESIS ACCESSORY PROTEIN RV0574C-RELATED"/>
    <property type="match status" value="1"/>
</dbReference>
<dbReference type="CDD" id="cd07381">
    <property type="entry name" value="MPP_CapA"/>
    <property type="match status" value="1"/>
</dbReference>
<dbReference type="Pfam" id="PF09587">
    <property type="entry name" value="PGA_cap"/>
    <property type="match status" value="1"/>
</dbReference>
<proteinExistence type="inferred from homology"/>
<dbReference type="EMBL" id="JDRX01000016">
    <property type="protein sequence ID" value="KGN01783.1"/>
    <property type="molecule type" value="Genomic_DNA"/>
</dbReference>
<comment type="similarity">
    <text evidence="1">Belongs to the CapA family.</text>
</comment>
<evidence type="ECO:0000256" key="1">
    <source>
        <dbReference type="ARBA" id="ARBA00005662"/>
    </source>
</evidence>
<organism evidence="4 5">
    <name type="scientific">Clostridium novyi A str. 4570</name>
    <dbReference type="NCBI Taxonomy" id="1444290"/>
    <lineage>
        <taxon>Bacteria</taxon>
        <taxon>Bacillati</taxon>
        <taxon>Bacillota</taxon>
        <taxon>Clostridia</taxon>
        <taxon>Eubacteriales</taxon>
        <taxon>Clostridiaceae</taxon>
        <taxon>Clostridium</taxon>
    </lineage>
</organism>
<comment type="caution">
    <text evidence="4">The sequence shown here is derived from an EMBL/GenBank/DDBJ whole genome shotgun (WGS) entry which is preliminary data.</text>
</comment>
<dbReference type="PANTHER" id="PTHR33393">
    <property type="entry name" value="POLYGLUTAMINE SYNTHESIS ACCESSORY PROTEIN RV0574C-RELATED"/>
    <property type="match status" value="1"/>
</dbReference>
<dbReference type="Proteomes" id="UP000030016">
    <property type="component" value="Unassembled WGS sequence"/>
</dbReference>
<feature type="region of interest" description="Disordered" evidence="2">
    <location>
        <begin position="53"/>
        <end position="77"/>
    </location>
</feature>
<gene>
    <name evidence="4" type="ORF">Z969_07535</name>
</gene>
<dbReference type="SMART" id="SM00854">
    <property type="entry name" value="PGA_cap"/>
    <property type="match status" value="1"/>
</dbReference>
<dbReference type="SUPFAM" id="SSF56300">
    <property type="entry name" value="Metallo-dependent phosphatases"/>
    <property type="match status" value="1"/>
</dbReference>
<feature type="domain" description="Capsule synthesis protein CapA" evidence="3">
    <location>
        <begin position="84"/>
        <end position="312"/>
    </location>
</feature>
<evidence type="ECO:0000259" key="3">
    <source>
        <dbReference type="SMART" id="SM00854"/>
    </source>
</evidence>
<dbReference type="InterPro" id="IPR052169">
    <property type="entry name" value="CW_Biosynth-Accessory"/>
</dbReference>
<dbReference type="InterPro" id="IPR019079">
    <property type="entry name" value="Capsule_synth_CapA"/>
</dbReference>
<accession>A0AA88ZN65</accession>
<dbReference type="RefSeq" id="WP_039250037.1">
    <property type="nucleotide sequence ID" value="NZ_JDRX01000016.1"/>
</dbReference>
<feature type="compositionally biased region" description="Polar residues" evidence="2">
    <location>
        <begin position="64"/>
        <end position="77"/>
    </location>
</feature>
<sequence length="396" mass="44722">MSQKRIRYNKKKNKLRNLIITLIFLFTMGFLFGNITGKVSSFFSQKQSQNNANASSKSYEKNVPKTSYNSNGQASPNKTSKEILLSAAGDCTLGRDDKYSYDCSLPQVLKQHNNDYSYIFKNVNSIFKNSDISICNFEGTLTTSNKKASKKFTFKAPFDYAKILTAGHIDGVNLSNNHTMDYMKKGFEDTKEALKNENINIFGENNVWIKEINGVKLGFLGYKGFSDDPNLLEKIKNDIASLKKQNSIVIINFHWGIEGNYTPNEVQTHIAHYAIDNGADVIIGHHPHVLQSIERYKNKIIFYSLGNFAFGGNKNPTDKDSMIAQIKFKITDNALTSYDYRIIPCKISSVNYKNDYCPTPANENEKSSIINKVNKLSHKIDSDINISDTFKSVSSE</sequence>
<dbReference type="InterPro" id="IPR029052">
    <property type="entry name" value="Metallo-depent_PP-like"/>
</dbReference>
<evidence type="ECO:0000313" key="4">
    <source>
        <dbReference type="EMBL" id="KGN01783.1"/>
    </source>
</evidence>
<dbReference type="Gene3D" id="3.60.21.10">
    <property type="match status" value="1"/>
</dbReference>